<sequence>MLSNDIAALVGFACESVLYGVYIVIFVLSLAFLSWRRRTRETSWPMIISTCVLFTLCTTHFAIEFNHFYNRLGATGVPDFAAETMPLFASDIFISLIDFVGDLVLLYRCWMVWGKNGWVIILPFLTAASGFISAMVGLSLVLRIDPTAPVAPAVLVPLGTASFTLPLATNFLITILIVGRIYHIGSYSRDLHAASVITSTANHFNQAAAIVVESGMLYLITQLIFVILFAIKHPAQAIVGVAAVQVYGIAPTLISFRVGLGIAPEQTQMSTKRTAIRYRTRTTTNAQTNTSATTDVDSEYGNIDPAKTVELHMVNGNHSNSSGQLERGSIA</sequence>
<keyword evidence="1" id="KW-0472">Membrane</keyword>
<gene>
    <name evidence="2" type="ORF">QCA50_013821</name>
</gene>
<feature type="transmembrane region" description="Helical" evidence="1">
    <location>
        <begin position="119"/>
        <end position="142"/>
    </location>
</feature>
<evidence type="ECO:0000256" key="1">
    <source>
        <dbReference type="SAM" id="Phobius"/>
    </source>
</evidence>
<dbReference type="Proteomes" id="UP001385951">
    <property type="component" value="Unassembled WGS sequence"/>
</dbReference>
<proteinExistence type="predicted"/>
<feature type="transmembrane region" description="Helical" evidence="1">
    <location>
        <begin position="87"/>
        <end position="107"/>
    </location>
</feature>
<feature type="transmembrane region" description="Helical" evidence="1">
    <location>
        <begin position="207"/>
        <end position="231"/>
    </location>
</feature>
<comment type="caution">
    <text evidence="2">The sequence shown here is derived from an EMBL/GenBank/DDBJ whole genome shotgun (WGS) entry which is preliminary data.</text>
</comment>
<dbReference type="AlphaFoldDB" id="A0AAW0FZQ8"/>
<feature type="transmembrane region" description="Helical" evidence="1">
    <location>
        <begin position="44"/>
        <end position="63"/>
    </location>
</feature>
<dbReference type="EMBL" id="JASBNA010000032">
    <property type="protein sequence ID" value="KAK7683148.1"/>
    <property type="molecule type" value="Genomic_DNA"/>
</dbReference>
<keyword evidence="3" id="KW-1185">Reference proteome</keyword>
<feature type="transmembrane region" description="Helical" evidence="1">
    <location>
        <begin position="6"/>
        <end position="32"/>
    </location>
</feature>
<evidence type="ECO:0000313" key="2">
    <source>
        <dbReference type="EMBL" id="KAK7683148.1"/>
    </source>
</evidence>
<organism evidence="2 3">
    <name type="scientific">Cerrena zonata</name>
    <dbReference type="NCBI Taxonomy" id="2478898"/>
    <lineage>
        <taxon>Eukaryota</taxon>
        <taxon>Fungi</taxon>
        <taxon>Dikarya</taxon>
        <taxon>Basidiomycota</taxon>
        <taxon>Agaricomycotina</taxon>
        <taxon>Agaricomycetes</taxon>
        <taxon>Polyporales</taxon>
        <taxon>Cerrenaceae</taxon>
        <taxon>Cerrena</taxon>
    </lineage>
</organism>
<keyword evidence="1" id="KW-0812">Transmembrane</keyword>
<feature type="transmembrane region" description="Helical" evidence="1">
    <location>
        <begin position="154"/>
        <end position="179"/>
    </location>
</feature>
<evidence type="ECO:0000313" key="3">
    <source>
        <dbReference type="Proteomes" id="UP001385951"/>
    </source>
</evidence>
<name>A0AAW0FZQ8_9APHY</name>
<protein>
    <submittedName>
        <fullName evidence="2">Uncharacterized protein</fullName>
    </submittedName>
</protein>
<feature type="transmembrane region" description="Helical" evidence="1">
    <location>
        <begin position="237"/>
        <end position="263"/>
    </location>
</feature>
<reference evidence="2 3" key="1">
    <citation type="submission" date="2022-09" db="EMBL/GenBank/DDBJ databases">
        <authorList>
            <person name="Palmer J.M."/>
        </authorList>
    </citation>
    <scope>NUCLEOTIDE SEQUENCE [LARGE SCALE GENOMIC DNA]</scope>
    <source>
        <strain evidence="2 3">DSM 7382</strain>
    </source>
</reference>
<keyword evidence="1" id="KW-1133">Transmembrane helix</keyword>
<accession>A0AAW0FZQ8</accession>